<protein>
    <submittedName>
        <fullName evidence="2">Uncharacterized protein</fullName>
    </submittedName>
</protein>
<accession>A0AC35TNA4</accession>
<sequence length="90" mass="10233">MVVTKASFLKGCQSRKQLYLCNADKYTTCVNRYHLLSKVVDPVDVSAAYTYPAFWRRFDFICNGGFEIFSDPSNFATIVTTGMELMDKPV</sequence>
<organism evidence="1 2">
    <name type="scientific">Rhabditophanes sp. KR3021</name>
    <dbReference type="NCBI Taxonomy" id="114890"/>
    <lineage>
        <taxon>Eukaryota</taxon>
        <taxon>Metazoa</taxon>
        <taxon>Ecdysozoa</taxon>
        <taxon>Nematoda</taxon>
        <taxon>Chromadorea</taxon>
        <taxon>Rhabditida</taxon>
        <taxon>Tylenchina</taxon>
        <taxon>Panagrolaimomorpha</taxon>
        <taxon>Strongyloidoidea</taxon>
        <taxon>Alloionematidae</taxon>
        <taxon>Rhabditophanes</taxon>
    </lineage>
</organism>
<dbReference type="WBParaSite" id="RSKR_0000230150.1">
    <property type="protein sequence ID" value="RSKR_0000230150.1"/>
    <property type="gene ID" value="RSKR_0000230150"/>
</dbReference>
<name>A0AC35TNA4_9BILA</name>
<proteinExistence type="predicted"/>
<evidence type="ECO:0000313" key="1">
    <source>
        <dbReference type="Proteomes" id="UP000095286"/>
    </source>
</evidence>
<evidence type="ECO:0000313" key="2">
    <source>
        <dbReference type="WBParaSite" id="RSKR_0000230150.1"/>
    </source>
</evidence>
<reference evidence="2" key="1">
    <citation type="submission" date="2016-11" db="UniProtKB">
        <authorList>
            <consortium name="WormBaseParasite"/>
        </authorList>
    </citation>
    <scope>IDENTIFICATION</scope>
    <source>
        <strain evidence="2">KR3021</strain>
    </source>
</reference>
<dbReference type="Proteomes" id="UP000095286">
    <property type="component" value="Unplaced"/>
</dbReference>